<sequence>MGKYTRLAEFLAAQHASEIVMSFADLERVIGEKLPVQASTERSWWRHGPSFNEIAQGWSAAGFTPDLVDIEERRLLFRRATEAETHAFPAGSPAEAAGAGRHPLFGCLEGVTHLVEGVDLTEPADPDWARIADRKTL</sequence>
<dbReference type="EMBL" id="JABEPP010000005">
    <property type="protein sequence ID" value="NNM74478.1"/>
    <property type="molecule type" value="Genomic_DNA"/>
</dbReference>
<dbReference type="Proteomes" id="UP000564885">
    <property type="component" value="Unassembled WGS sequence"/>
</dbReference>
<name>A0A849IAP9_9HYPH</name>
<proteinExistence type="predicted"/>
<evidence type="ECO:0000313" key="3">
    <source>
        <dbReference type="Proteomes" id="UP000564885"/>
    </source>
</evidence>
<protein>
    <recommendedName>
        <fullName evidence="1">DUF7662 domain-containing protein</fullName>
    </recommendedName>
</protein>
<comment type="caution">
    <text evidence="2">The sequence shown here is derived from an EMBL/GenBank/DDBJ whole genome shotgun (WGS) entry which is preliminary data.</text>
</comment>
<organism evidence="2 3">
    <name type="scientific">Enterovirga aerilata</name>
    <dbReference type="NCBI Taxonomy" id="2730920"/>
    <lineage>
        <taxon>Bacteria</taxon>
        <taxon>Pseudomonadati</taxon>
        <taxon>Pseudomonadota</taxon>
        <taxon>Alphaproteobacteria</taxon>
        <taxon>Hyphomicrobiales</taxon>
        <taxon>Methylobacteriaceae</taxon>
        <taxon>Enterovirga</taxon>
    </lineage>
</organism>
<dbReference type="RefSeq" id="WP_171219908.1">
    <property type="nucleotide sequence ID" value="NZ_JABEPP010000005.1"/>
</dbReference>
<dbReference type="InterPro" id="IPR056079">
    <property type="entry name" value="DUF7662"/>
</dbReference>
<gene>
    <name evidence="2" type="ORF">HJG44_19140</name>
</gene>
<accession>A0A849IAP9</accession>
<evidence type="ECO:0000313" key="2">
    <source>
        <dbReference type="EMBL" id="NNM74478.1"/>
    </source>
</evidence>
<dbReference type="AlphaFoldDB" id="A0A849IAP9"/>
<feature type="domain" description="DUF7662" evidence="1">
    <location>
        <begin position="4"/>
        <end position="79"/>
    </location>
</feature>
<reference evidence="2 3" key="1">
    <citation type="submission" date="2020-04" db="EMBL/GenBank/DDBJ databases">
        <title>Enterovirga sp. isolate from soil.</title>
        <authorList>
            <person name="Chea S."/>
            <person name="Kim D.-U."/>
        </authorList>
    </citation>
    <scope>NUCLEOTIDE SEQUENCE [LARGE SCALE GENOMIC DNA]</scope>
    <source>
        <strain evidence="2 3">DB1703</strain>
    </source>
</reference>
<evidence type="ECO:0000259" key="1">
    <source>
        <dbReference type="Pfam" id="PF24698"/>
    </source>
</evidence>
<keyword evidence="3" id="KW-1185">Reference proteome</keyword>
<dbReference type="Pfam" id="PF24698">
    <property type="entry name" value="DUF7662"/>
    <property type="match status" value="1"/>
</dbReference>